<dbReference type="OrthoDB" id="7652274at2"/>
<accession>A0A1E2RVK2</accession>
<name>A0A1E2RVK2_9HYPH</name>
<keyword evidence="2" id="KW-1185">Reference proteome</keyword>
<evidence type="ECO:0000313" key="2">
    <source>
        <dbReference type="Proteomes" id="UP000095087"/>
    </source>
</evidence>
<organism evidence="1 2">
    <name type="scientific">Methyloligella halotolerans</name>
    <dbReference type="NCBI Taxonomy" id="1177755"/>
    <lineage>
        <taxon>Bacteria</taxon>
        <taxon>Pseudomonadati</taxon>
        <taxon>Pseudomonadota</taxon>
        <taxon>Alphaproteobacteria</taxon>
        <taxon>Hyphomicrobiales</taxon>
        <taxon>Hyphomicrobiaceae</taxon>
        <taxon>Methyloligella</taxon>
    </lineage>
</organism>
<reference evidence="1 2" key="1">
    <citation type="submission" date="2016-07" db="EMBL/GenBank/DDBJ databases">
        <title>Draft genome sequence of Methyloligella halotolerans C2T (VKM B-2706T=CCUG 61687T=DSM 25045T), a halotolerant polyhydroxybutyrate accumulating methylotroph.</title>
        <authorList>
            <person name="Vasilenko O.V."/>
            <person name="Doronina N.V."/>
            <person name="Poroshina M.N."/>
            <person name="Tarlachkov S.V."/>
            <person name="Trotsenko Y.A."/>
        </authorList>
    </citation>
    <scope>NUCLEOTIDE SEQUENCE [LARGE SCALE GENOMIC DNA]</scope>
    <source>
        <strain evidence="1 2">VKM B-2706</strain>
    </source>
</reference>
<sequence>MANQQTTNRTPTHDICHVRGEGKNAFWTKIGAAWIHEDGQGLNLSLDFVPTSNDGRLVIRIRKEKAESTKGGAA</sequence>
<protein>
    <submittedName>
        <fullName evidence="1">Uncharacterized protein</fullName>
    </submittedName>
</protein>
<evidence type="ECO:0000313" key="1">
    <source>
        <dbReference type="EMBL" id="ODA66150.1"/>
    </source>
</evidence>
<dbReference type="AlphaFoldDB" id="A0A1E2RVK2"/>
<proteinExistence type="predicted"/>
<dbReference type="Proteomes" id="UP000095087">
    <property type="component" value="Unassembled WGS sequence"/>
</dbReference>
<dbReference type="EMBL" id="MASI01000010">
    <property type="protein sequence ID" value="ODA66150.1"/>
    <property type="molecule type" value="Genomic_DNA"/>
</dbReference>
<dbReference type="STRING" id="1177755.A7A08_03003"/>
<gene>
    <name evidence="1" type="ORF">A7A08_03003</name>
</gene>
<comment type="caution">
    <text evidence="1">The sequence shown here is derived from an EMBL/GenBank/DDBJ whole genome shotgun (WGS) entry which is preliminary data.</text>
</comment>